<dbReference type="SUPFAM" id="SSF53335">
    <property type="entry name" value="S-adenosyl-L-methionine-dependent methyltransferases"/>
    <property type="match status" value="1"/>
</dbReference>
<gene>
    <name evidence="1" type="ORF">A2172_02930</name>
</gene>
<evidence type="ECO:0008006" key="3">
    <source>
        <dbReference type="Google" id="ProtNLM"/>
    </source>
</evidence>
<reference evidence="1 2" key="1">
    <citation type="journal article" date="2016" name="Nat. Commun.">
        <title>Thousands of microbial genomes shed light on interconnected biogeochemical processes in an aquifer system.</title>
        <authorList>
            <person name="Anantharaman K."/>
            <person name="Brown C.T."/>
            <person name="Hug L.A."/>
            <person name="Sharon I."/>
            <person name="Castelle C.J."/>
            <person name="Probst A.J."/>
            <person name="Thomas B.C."/>
            <person name="Singh A."/>
            <person name="Wilkins M.J."/>
            <person name="Karaoz U."/>
            <person name="Brodie E.L."/>
            <person name="Williams K.H."/>
            <person name="Hubbard S.S."/>
            <person name="Banfield J.F."/>
        </authorList>
    </citation>
    <scope>NUCLEOTIDE SEQUENCE [LARGE SCALE GENOMIC DNA]</scope>
</reference>
<sequence>MASNLASSSFRDPSGFVFKKNNVIYRQISKDYKENYDYLISSGLYKKLVDEGLLIPHKEVSENYSQKADAYKVIKPKEVSFISYPYEWCFSQLKDAALLTLKIQRISLDHGMSLKDASAFNIQFVEGKPVIIDTLSFEKYPEGKPWVAYKQFCQHFLAPLALMSYTDIGLNKLAQIYIDGVPLDLASKLLPFRSKLKLALLIHIHLHAASQKRYADKKLKSGSLNFSRNSFIGLVDSLESAIKNLKWKPSGTEWADYYPSNNNYVSVSLKQKGKLVSDFLKIAKPKNVWDIGGNTGLFSRIASDKGIQTISFDIDPAAVELNYQEVVRRNEPNILPLVIDLTNPSPAIGWVNNEREAFLDRGPTDMALALALVHHLAISNNVPLANLAEFFSVLCKSIIIEFVPKEDSQVKKLLSTREDIFPNYTQSDFEKEFTKFFKIKKSVPIKGSQRVLYLMTNGKKDK</sequence>
<evidence type="ECO:0000313" key="1">
    <source>
        <dbReference type="EMBL" id="OGY22870.1"/>
    </source>
</evidence>
<dbReference type="InterPro" id="IPR029063">
    <property type="entry name" value="SAM-dependent_MTases_sf"/>
</dbReference>
<dbReference type="Proteomes" id="UP000176631">
    <property type="component" value="Unassembled WGS sequence"/>
</dbReference>
<dbReference type="CDD" id="cd02440">
    <property type="entry name" value="AdoMet_MTases"/>
    <property type="match status" value="1"/>
</dbReference>
<dbReference type="Gene3D" id="3.40.50.150">
    <property type="entry name" value="Vaccinia Virus protein VP39"/>
    <property type="match status" value="1"/>
</dbReference>
<proteinExistence type="predicted"/>
<organism evidence="1 2">
    <name type="scientific">Candidatus Woykebacteria bacterium RBG_13_40_15</name>
    <dbReference type="NCBI Taxonomy" id="1802593"/>
    <lineage>
        <taxon>Bacteria</taxon>
        <taxon>Candidatus Woykeibacteriota</taxon>
    </lineage>
</organism>
<evidence type="ECO:0000313" key="2">
    <source>
        <dbReference type="Proteomes" id="UP000176631"/>
    </source>
</evidence>
<dbReference type="AlphaFoldDB" id="A0A1G1W5K6"/>
<accession>A0A1G1W5K6</accession>
<comment type="caution">
    <text evidence="1">The sequence shown here is derived from an EMBL/GenBank/DDBJ whole genome shotgun (WGS) entry which is preliminary data.</text>
</comment>
<name>A0A1G1W5K6_9BACT</name>
<dbReference type="STRING" id="1802593.A2172_02930"/>
<protein>
    <recommendedName>
        <fullName evidence="3">SAM-dependent methyltransferase</fullName>
    </recommendedName>
</protein>
<dbReference type="EMBL" id="MHCP01000030">
    <property type="protein sequence ID" value="OGY22870.1"/>
    <property type="molecule type" value="Genomic_DNA"/>
</dbReference>